<reference evidence="1" key="2">
    <citation type="journal article" date="2022" name="New Phytol.">
        <title>Evolutionary transition to the ectomycorrhizal habit in the genomes of a hyperdiverse lineage of mushroom-forming fungi.</title>
        <authorList>
            <person name="Looney B."/>
            <person name="Miyauchi S."/>
            <person name="Morin E."/>
            <person name="Drula E."/>
            <person name="Courty P.E."/>
            <person name="Kohler A."/>
            <person name="Kuo A."/>
            <person name="LaButti K."/>
            <person name="Pangilinan J."/>
            <person name="Lipzen A."/>
            <person name="Riley R."/>
            <person name="Andreopoulos W."/>
            <person name="He G."/>
            <person name="Johnson J."/>
            <person name="Nolan M."/>
            <person name="Tritt A."/>
            <person name="Barry K.W."/>
            <person name="Grigoriev I.V."/>
            <person name="Nagy L.G."/>
            <person name="Hibbett D."/>
            <person name="Henrissat B."/>
            <person name="Matheny P.B."/>
            <person name="Labbe J."/>
            <person name="Martin F.M."/>
        </authorList>
    </citation>
    <scope>NUCLEOTIDE SEQUENCE</scope>
    <source>
        <strain evidence="1">FP105234-sp</strain>
    </source>
</reference>
<sequence length="176" mass="18702">MLRRWHRHLARRFRAHPPSDKAGIAVLEWRSGDTEGAPALMLRLHCVASSPQLDTIGILCAFCSAGLEELAACGEVPADAWLGALASARGLRRVVLEGGAVHSFCDALRRAEGFLPSLCTLVLARADVEQASQAPAPDRTARALVDMIVLGLAQRAQAGHALSELDVVGFEVDSGC</sequence>
<keyword evidence="2" id="KW-1185">Reference proteome</keyword>
<name>A0ACB8RUC2_9AGAM</name>
<accession>A0ACB8RUC2</accession>
<dbReference type="EMBL" id="MU275909">
    <property type="protein sequence ID" value="KAI0047205.1"/>
    <property type="molecule type" value="Genomic_DNA"/>
</dbReference>
<evidence type="ECO:0000313" key="2">
    <source>
        <dbReference type="Proteomes" id="UP000814033"/>
    </source>
</evidence>
<gene>
    <name evidence="1" type="ORF">FA95DRAFT_1679261</name>
</gene>
<feature type="non-terminal residue" evidence="1">
    <location>
        <position position="176"/>
    </location>
</feature>
<proteinExistence type="predicted"/>
<comment type="caution">
    <text evidence="1">The sequence shown here is derived from an EMBL/GenBank/DDBJ whole genome shotgun (WGS) entry which is preliminary data.</text>
</comment>
<evidence type="ECO:0000313" key="1">
    <source>
        <dbReference type="EMBL" id="KAI0047205.1"/>
    </source>
</evidence>
<dbReference type="Proteomes" id="UP000814033">
    <property type="component" value="Unassembled WGS sequence"/>
</dbReference>
<protein>
    <submittedName>
        <fullName evidence="1">Uncharacterized protein</fullName>
    </submittedName>
</protein>
<organism evidence="1 2">
    <name type="scientific">Auriscalpium vulgare</name>
    <dbReference type="NCBI Taxonomy" id="40419"/>
    <lineage>
        <taxon>Eukaryota</taxon>
        <taxon>Fungi</taxon>
        <taxon>Dikarya</taxon>
        <taxon>Basidiomycota</taxon>
        <taxon>Agaricomycotina</taxon>
        <taxon>Agaricomycetes</taxon>
        <taxon>Russulales</taxon>
        <taxon>Auriscalpiaceae</taxon>
        <taxon>Auriscalpium</taxon>
    </lineage>
</organism>
<reference evidence="1" key="1">
    <citation type="submission" date="2021-02" db="EMBL/GenBank/DDBJ databases">
        <authorList>
            <consortium name="DOE Joint Genome Institute"/>
            <person name="Ahrendt S."/>
            <person name="Looney B.P."/>
            <person name="Miyauchi S."/>
            <person name="Morin E."/>
            <person name="Drula E."/>
            <person name="Courty P.E."/>
            <person name="Chicoki N."/>
            <person name="Fauchery L."/>
            <person name="Kohler A."/>
            <person name="Kuo A."/>
            <person name="Labutti K."/>
            <person name="Pangilinan J."/>
            <person name="Lipzen A."/>
            <person name="Riley R."/>
            <person name="Andreopoulos W."/>
            <person name="He G."/>
            <person name="Johnson J."/>
            <person name="Barry K.W."/>
            <person name="Grigoriev I.V."/>
            <person name="Nagy L."/>
            <person name="Hibbett D."/>
            <person name="Henrissat B."/>
            <person name="Matheny P.B."/>
            <person name="Labbe J."/>
            <person name="Martin F."/>
        </authorList>
    </citation>
    <scope>NUCLEOTIDE SEQUENCE</scope>
    <source>
        <strain evidence="1">FP105234-sp</strain>
    </source>
</reference>